<dbReference type="InterPro" id="IPR036928">
    <property type="entry name" value="AS_sf"/>
</dbReference>
<evidence type="ECO:0000259" key="1">
    <source>
        <dbReference type="Pfam" id="PF01425"/>
    </source>
</evidence>
<dbReference type="Proteomes" id="UP000317036">
    <property type="component" value="Unassembled WGS sequence"/>
</dbReference>
<accession>A0A559K5C0</accession>
<dbReference type="PANTHER" id="PTHR42678:SF34">
    <property type="entry name" value="OS04G0183300 PROTEIN"/>
    <property type="match status" value="1"/>
</dbReference>
<dbReference type="PANTHER" id="PTHR42678">
    <property type="entry name" value="AMIDASE"/>
    <property type="match status" value="1"/>
</dbReference>
<dbReference type="GO" id="GO:0004040">
    <property type="term" value="F:amidase activity"/>
    <property type="evidence" value="ECO:0007669"/>
    <property type="project" value="UniProtKB-EC"/>
</dbReference>
<name>A0A559K5C0_9BACL</name>
<keyword evidence="3" id="KW-1185">Reference proteome</keyword>
<protein>
    <submittedName>
        <fullName evidence="2">Amidase</fullName>
        <ecNumber evidence="2">3.5.1.4</ecNumber>
    </submittedName>
</protein>
<sequence>MVFPLEEATIAELQEAMESGRLTAAALVKSCIARIAAYDKQGPKLNSVLELNPDAVAIAEALDHERKRQGARGPLHGIPVLLKDNIDTGDKMHTSAGSIALAEHYAAQDAFLAARLREAGAVLLGKLNMTEWANYMTVGMPGGYSSRGGQVLNPYSPGQFPTGGSSAGSGVAVAAGFAPVAVGTETSGSILSPAVNNSVVGIKPTLGLISRFGVIPLAHSQDTAGPLARTVADAAYLLNGMTGFDPADSVTGASIGRVPDNYAAFLDRDGLRGARIGVPRKVYHDKLTEEEKELFEQLLGRMREAGAVIVDQVDIPSAEALADLQSSVFRHEFKADLNAYLGKLAPHLPVHSLRELIVYNAKHFEKTLKYGQVHLMAAEETSGTLTEAQYLEDRMRDLRLSREEGIDFVLAEHRLDALLFPTTTGAAIAAKAGYPSVAVPGGYTSSDGKPFGICFTGSAYSEPTLIKLAYAFEQAGEPLRVPPILER</sequence>
<keyword evidence="2" id="KW-0378">Hydrolase</keyword>
<reference evidence="2 3" key="1">
    <citation type="submission" date="2019-07" db="EMBL/GenBank/DDBJ databases">
        <authorList>
            <person name="Kim J."/>
        </authorList>
    </citation>
    <scope>NUCLEOTIDE SEQUENCE [LARGE SCALE GENOMIC DNA]</scope>
    <source>
        <strain evidence="2 3">JC52</strain>
    </source>
</reference>
<proteinExistence type="predicted"/>
<dbReference type="AlphaFoldDB" id="A0A559K5C0"/>
<comment type="caution">
    <text evidence="2">The sequence shown here is derived from an EMBL/GenBank/DDBJ whole genome shotgun (WGS) entry which is preliminary data.</text>
</comment>
<feature type="domain" description="Amidase" evidence="1">
    <location>
        <begin position="27"/>
        <end position="429"/>
    </location>
</feature>
<gene>
    <name evidence="2" type="ORF">FPZ49_24880</name>
</gene>
<evidence type="ECO:0000313" key="3">
    <source>
        <dbReference type="Proteomes" id="UP000317036"/>
    </source>
</evidence>
<dbReference type="Gene3D" id="3.90.1300.10">
    <property type="entry name" value="Amidase signature (AS) domain"/>
    <property type="match status" value="1"/>
</dbReference>
<organism evidence="2 3">
    <name type="scientific">Paenibacillus cremeus</name>
    <dbReference type="NCBI Taxonomy" id="2163881"/>
    <lineage>
        <taxon>Bacteria</taxon>
        <taxon>Bacillati</taxon>
        <taxon>Bacillota</taxon>
        <taxon>Bacilli</taxon>
        <taxon>Bacillales</taxon>
        <taxon>Paenibacillaceae</taxon>
        <taxon>Paenibacillus</taxon>
    </lineage>
</organism>
<dbReference type="Pfam" id="PF01425">
    <property type="entry name" value="Amidase"/>
    <property type="match status" value="1"/>
</dbReference>
<dbReference type="EC" id="3.5.1.4" evidence="2"/>
<evidence type="ECO:0000313" key="2">
    <source>
        <dbReference type="EMBL" id="TVY07293.1"/>
    </source>
</evidence>
<dbReference type="SUPFAM" id="SSF75304">
    <property type="entry name" value="Amidase signature (AS) enzymes"/>
    <property type="match status" value="1"/>
</dbReference>
<dbReference type="EMBL" id="VNJI01000040">
    <property type="protein sequence ID" value="TVY07293.1"/>
    <property type="molecule type" value="Genomic_DNA"/>
</dbReference>
<dbReference type="OrthoDB" id="9811471at2"/>
<dbReference type="InterPro" id="IPR023631">
    <property type="entry name" value="Amidase_dom"/>
</dbReference>
<dbReference type="RefSeq" id="WP_144852227.1">
    <property type="nucleotide sequence ID" value="NZ_VNJI01000040.1"/>
</dbReference>
<dbReference type="NCBIfam" id="NF005300">
    <property type="entry name" value="PRK06828.1"/>
    <property type="match status" value="1"/>
</dbReference>